<accession>A0A5P9QAG8</accession>
<protein>
    <submittedName>
        <fullName evidence="5">Apoptosis-inducing factor 1, mitochondrial</fullName>
        <ecNumber evidence="5">1.-.-.-</ecNumber>
    </submittedName>
</protein>
<dbReference type="SUPFAM" id="SSF51905">
    <property type="entry name" value="FAD/NAD(P)-binding domain"/>
    <property type="match status" value="1"/>
</dbReference>
<reference evidence="5 6" key="1">
    <citation type="submission" date="2019-10" db="EMBL/GenBank/DDBJ databases">
        <title>Genome sequence of Luteimicrobium xylanilyticum HY-24.</title>
        <authorList>
            <person name="Kim D.Y."/>
            <person name="Park H.-Y."/>
        </authorList>
    </citation>
    <scope>NUCLEOTIDE SEQUENCE [LARGE SCALE GENOMIC DNA]</scope>
    <source>
        <strain evidence="5 6">HY-24</strain>
    </source>
</reference>
<dbReference type="GO" id="GO:0012501">
    <property type="term" value="P:programmed cell death"/>
    <property type="evidence" value="ECO:0007669"/>
    <property type="project" value="TreeGrafter"/>
</dbReference>
<evidence type="ECO:0000313" key="6">
    <source>
        <dbReference type="Proteomes" id="UP000326702"/>
    </source>
</evidence>
<keyword evidence="1" id="KW-0285">Flavoprotein</keyword>
<dbReference type="RefSeq" id="WP_153022207.1">
    <property type="nucleotide sequence ID" value="NZ_BAABIH010000027.1"/>
</dbReference>
<dbReference type="PANTHER" id="PTHR43557">
    <property type="entry name" value="APOPTOSIS-INDUCING FACTOR 1"/>
    <property type="match status" value="1"/>
</dbReference>
<evidence type="ECO:0000256" key="2">
    <source>
        <dbReference type="ARBA" id="ARBA00022827"/>
    </source>
</evidence>
<dbReference type="PRINTS" id="PR00368">
    <property type="entry name" value="FADPNR"/>
</dbReference>
<dbReference type="InterPro" id="IPR050446">
    <property type="entry name" value="FAD-oxidoreductase/Apoptosis"/>
</dbReference>
<evidence type="ECO:0000256" key="1">
    <source>
        <dbReference type="ARBA" id="ARBA00022630"/>
    </source>
</evidence>
<sequence>MRFDYDYVIVGGGMSADTAARGIRELDPDGSIAILSEDVDEPYERPPLSKDLWRDEDRSPDSVYLGTADAARADVRTSTRVTSVDRERHVVTANDDDEYGYRALLLATGGRPRELDLPPSPRVVYFRSFGDYHRTRELADEARAQAGDPDAGRVVVVGGGYIGTEVAAGLAMAGAPVTYLTSDPIPGASTYPEVLARRIEARYAEHGVDVVTRARAKRLEQTEADRVLVHAEVDGSPVTLSGLGVVVGFGIEPNVELAVAAGIDVDEDQQGVVVDEALRTSDPDVFAAGDIALYPDRLLGTRRVEHVDHAQQSGRTAGRNMAASVLGNELGPYEHTPFYYSDIFDLGYEAVGVLDASLDLVEDWAPGAEGDTGVVYYVGAEDSDEAGKLKGVLLWNVWDSTDRARELLAEFHEPGSVAGPDDLRGRIPTT</sequence>
<dbReference type="PANTHER" id="PTHR43557:SF4">
    <property type="entry name" value="APOPTOSIS-INDUCING FACTOR 1, MITOCHONDRIAL"/>
    <property type="match status" value="1"/>
</dbReference>
<dbReference type="GO" id="GO:0016174">
    <property type="term" value="F:NAD(P)H oxidase H2O2-forming activity"/>
    <property type="evidence" value="ECO:0007669"/>
    <property type="project" value="TreeGrafter"/>
</dbReference>
<dbReference type="Pfam" id="PF07992">
    <property type="entry name" value="Pyr_redox_2"/>
    <property type="match status" value="1"/>
</dbReference>
<evidence type="ECO:0000259" key="4">
    <source>
        <dbReference type="Pfam" id="PF07992"/>
    </source>
</evidence>
<feature type="domain" description="FAD/NAD(P)-binding" evidence="4">
    <location>
        <begin position="5"/>
        <end position="314"/>
    </location>
</feature>
<dbReference type="Gene3D" id="3.50.50.60">
    <property type="entry name" value="FAD/NAD(P)-binding domain"/>
    <property type="match status" value="2"/>
</dbReference>
<dbReference type="GO" id="GO:0033108">
    <property type="term" value="P:mitochondrial respiratory chain complex assembly"/>
    <property type="evidence" value="ECO:0007669"/>
    <property type="project" value="TreeGrafter"/>
</dbReference>
<organism evidence="5 6">
    <name type="scientific">Luteimicrobium xylanilyticum</name>
    <dbReference type="NCBI Taxonomy" id="1133546"/>
    <lineage>
        <taxon>Bacteria</taxon>
        <taxon>Bacillati</taxon>
        <taxon>Actinomycetota</taxon>
        <taxon>Actinomycetes</taxon>
        <taxon>Micrococcales</taxon>
        <taxon>Luteimicrobium</taxon>
    </lineage>
</organism>
<dbReference type="EMBL" id="CP045529">
    <property type="protein sequence ID" value="QFU98246.1"/>
    <property type="molecule type" value="Genomic_DNA"/>
</dbReference>
<proteinExistence type="predicted"/>
<dbReference type="SUPFAM" id="SSF55424">
    <property type="entry name" value="FAD/NAD-linked reductases, dimerisation (C-terminal) domain"/>
    <property type="match status" value="1"/>
</dbReference>
<keyword evidence="3 5" id="KW-0560">Oxidoreductase</keyword>
<dbReference type="PRINTS" id="PR00411">
    <property type="entry name" value="PNDRDTASEI"/>
</dbReference>
<name>A0A5P9QAG8_9MICO</name>
<keyword evidence="2" id="KW-0274">FAD</keyword>
<dbReference type="KEGG" id="lxl:KDY119_01757"/>
<gene>
    <name evidence="5" type="ORF">KDY119_01757</name>
</gene>
<evidence type="ECO:0000256" key="3">
    <source>
        <dbReference type="ARBA" id="ARBA00023002"/>
    </source>
</evidence>
<dbReference type="InterPro" id="IPR036188">
    <property type="entry name" value="FAD/NAD-bd_sf"/>
</dbReference>
<dbReference type="GO" id="GO:0071949">
    <property type="term" value="F:FAD binding"/>
    <property type="evidence" value="ECO:0007669"/>
    <property type="project" value="TreeGrafter"/>
</dbReference>
<evidence type="ECO:0000313" key="5">
    <source>
        <dbReference type="EMBL" id="QFU98246.1"/>
    </source>
</evidence>
<dbReference type="EC" id="1.-.-.-" evidence="5"/>
<dbReference type="InterPro" id="IPR016156">
    <property type="entry name" value="FAD/NAD-linked_Rdtase_dimer_sf"/>
</dbReference>
<dbReference type="Gene3D" id="3.30.390.30">
    <property type="match status" value="1"/>
</dbReference>
<dbReference type="OrthoDB" id="1145at2"/>
<dbReference type="Proteomes" id="UP000326702">
    <property type="component" value="Chromosome"/>
</dbReference>
<dbReference type="AlphaFoldDB" id="A0A5P9QAG8"/>
<dbReference type="InterPro" id="IPR023753">
    <property type="entry name" value="FAD/NAD-binding_dom"/>
</dbReference>
<keyword evidence="6" id="KW-1185">Reference proteome</keyword>
<dbReference type="GO" id="GO:0005737">
    <property type="term" value="C:cytoplasm"/>
    <property type="evidence" value="ECO:0007669"/>
    <property type="project" value="TreeGrafter"/>
</dbReference>